<name>A0A8I2ZCA7_VERLO</name>
<organism evidence="1 2">
    <name type="scientific">Verticillium longisporum</name>
    <name type="common">Verticillium dahliae var. longisporum</name>
    <dbReference type="NCBI Taxonomy" id="100787"/>
    <lineage>
        <taxon>Eukaryota</taxon>
        <taxon>Fungi</taxon>
        <taxon>Dikarya</taxon>
        <taxon>Ascomycota</taxon>
        <taxon>Pezizomycotina</taxon>
        <taxon>Sordariomycetes</taxon>
        <taxon>Hypocreomycetidae</taxon>
        <taxon>Glomerellales</taxon>
        <taxon>Plectosphaerellaceae</taxon>
        <taxon>Verticillium</taxon>
    </lineage>
</organism>
<protein>
    <submittedName>
        <fullName evidence="1">Uncharacterized protein</fullName>
    </submittedName>
</protein>
<dbReference type="EMBL" id="JAEMWZ010000329">
    <property type="protein sequence ID" value="KAG7124487.1"/>
    <property type="molecule type" value="Genomic_DNA"/>
</dbReference>
<evidence type="ECO:0000313" key="2">
    <source>
        <dbReference type="Proteomes" id="UP000689129"/>
    </source>
</evidence>
<evidence type="ECO:0000313" key="1">
    <source>
        <dbReference type="EMBL" id="KAG7124487.1"/>
    </source>
</evidence>
<comment type="caution">
    <text evidence="1">The sequence shown here is derived from an EMBL/GenBank/DDBJ whole genome shotgun (WGS) entry which is preliminary data.</text>
</comment>
<dbReference type="OrthoDB" id="4642317at2759"/>
<dbReference type="Proteomes" id="UP000689129">
    <property type="component" value="Unassembled WGS sequence"/>
</dbReference>
<dbReference type="AlphaFoldDB" id="A0A8I2ZCA7"/>
<gene>
    <name evidence="1" type="ORF">HYQ45_013593</name>
</gene>
<accession>A0A8I2ZCA7</accession>
<reference evidence="1" key="1">
    <citation type="journal article" date="2021" name="Mol. Plant Pathol.">
        <title>A 20-kb lineage-specific genomic region tames virulence in pathogenic amphidiploid Verticillium longisporum.</title>
        <authorList>
            <person name="Harting R."/>
            <person name="Starke J."/>
            <person name="Kusch H."/>
            <person name="Poggeler S."/>
            <person name="Maurus I."/>
            <person name="Schluter R."/>
            <person name="Landesfeind M."/>
            <person name="Bulla I."/>
            <person name="Nowrousian M."/>
            <person name="de Jonge R."/>
            <person name="Stahlhut G."/>
            <person name="Hoff K.J."/>
            <person name="Asshauer K.P."/>
            <person name="Thurmer A."/>
            <person name="Stanke M."/>
            <person name="Daniel R."/>
            <person name="Morgenstern B."/>
            <person name="Thomma B.P.H.J."/>
            <person name="Kronstad J.W."/>
            <person name="Braus-Stromeyer S.A."/>
            <person name="Braus G.H."/>
        </authorList>
    </citation>
    <scope>NUCLEOTIDE SEQUENCE</scope>
    <source>
        <strain evidence="1">Vl32</strain>
    </source>
</reference>
<sequence>MARLIEERLGARLGDFLSDLIERPELAVKLPEPESPFVDFEKHYATAGLVRARRGKLTVAAFGGSDWYADGKQTEFYNRFGSGLSTNPTVFRAWNGNLALEGLRFVPNFFTMGHFRSNGIKYDSDGTIRLGSEMEVPYYLPMPADQRDENGVYALSRSVADGRFYAMLDFANRPTSMRRLKTDVTISPTKAGYDIAFEVTGEQDVELTFELTFRGNGTFKGVKELTNVDGVKTTHLVEGTGEYSVGNDKITFGPGIGEGLIVADGGEQYSWHAGALVLKGQKVYITGTSPLKYTLNLGFS</sequence>
<proteinExistence type="predicted"/>